<name>A0A7M2YC91_9FLAO</name>
<accession>A0A7M2YC91</accession>
<evidence type="ECO:0000313" key="1">
    <source>
        <dbReference type="EMBL" id="QOW11888.1"/>
    </source>
</evidence>
<proteinExistence type="predicted"/>
<organism evidence="1 2">
    <name type="scientific">Kaistella flava</name>
    <name type="common">ex Peng et al. 2021</name>
    <dbReference type="NCBI Taxonomy" id="2038776"/>
    <lineage>
        <taxon>Bacteria</taxon>
        <taxon>Pseudomonadati</taxon>
        <taxon>Bacteroidota</taxon>
        <taxon>Flavobacteriia</taxon>
        <taxon>Flavobacteriales</taxon>
        <taxon>Weeksellaceae</taxon>
        <taxon>Chryseobacterium group</taxon>
        <taxon>Kaistella</taxon>
    </lineage>
</organism>
<reference evidence="1 2" key="1">
    <citation type="submission" date="2019-05" db="EMBL/GenBank/DDBJ databases">
        <title>Chryseobacterium sp. isolated from King George Island, maritime Antarctica.</title>
        <authorList>
            <person name="Peng X."/>
        </authorList>
    </citation>
    <scope>NUCLEOTIDE SEQUENCE [LARGE SCALE GENOMIC DNA]</scope>
    <source>
        <strain evidence="1 2">7-3A</strain>
    </source>
</reference>
<evidence type="ECO:0000313" key="2">
    <source>
        <dbReference type="Proteomes" id="UP000594195"/>
    </source>
</evidence>
<protein>
    <submittedName>
        <fullName evidence="1">Uncharacterized protein</fullName>
    </submittedName>
</protein>
<gene>
    <name evidence="1" type="ORF">Q73A0000_00880</name>
</gene>
<sequence>MVFRPLLPLVDYAVNYKNIVAEKCENTAKPQLSCNGKCYLAKELSKTENQTPKEIIRSNFIDVFITKEIWSFTKVLELDFAELTILTKQYNLYNSDYIFNIFHPPLV</sequence>
<dbReference type="AlphaFoldDB" id="A0A7M2YC91"/>
<dbReference type="EMBL" id="CP040442">
    <property type="protein sequence ID" value="QOW11888.1"/>
    <property type="molecule type" value="Genomic_DNA"/>
</dbReference>
<dbReference type="Proteomes" id="UP000594195">
    <property type="component" value="Chromosome"/>
</dbReference>
<dbReference type="KEGG" id="kfa:Q73A0000_00880"/>
<keyword evidence="2" id="KW-1185">Reference proteome</keyword>